<proteinExistence type="predicted"/>
<evidence type="ECO:0000256" key="5">
    <source>
        <dbReference type="ARBA" id="ARBA00023136"/>
    </source>
</evidence>
<evidence type="ECO:0000256" key="6">
    <source>
        <dbReference type="SAM" id="MobiDB-lite"/>
    </source>
</evidence>
<evidence type="ECO:0000256" key="1">
    <source>
        <dbReference type="ARBA" id="ARBA00004141"/>
    </source>
</evidence>
<feature type="transmembrane region" description="Helical" evidence="7">
    <location>
        <begin position="504"/>
        <end position="524"/>
    </location>
</feature>
<feature type="region of interest" description="Disordered" evidence="6">
    <location>
        <begin position="1"/>
        <end position="58"/>
    </location>
</feature>
<evidence type="ECO:0000256" key="4">
    <source>
        <dbReference type="ARBA" id="ARBA00022989"/>
    </source>
</evidence>
<dbReference type="Pfam" id="PF07690">
    <property type="entry name" value="MFS_1"/>
    <property type="match status" value="1"/>
</dbReference>
<feature type="transmembrane region" description="Helical" evidence="7">
    <location>
        <begin position="266"/>
        <end position="286"/>
    </location>
</feature>
<dbReference type="EMBL" id="BQKY01000005">
    <property type="protein sequence ID" value="GJN89905.1"/>
    <property type="molecule type" value="Genomic_DNA"/>
</dbReference>
<sequence length="564" mass="64082">MAPDLAEVEVLPVQPRLHGSTSTAVHVSDTKEDDLTKSEETSLYDGRNPLALAPREEPASAGDSLLRFFRLRKQRERIDPDAIATQESVFDGPHAAEYQPIPEWENIRLFDPKFRWTHREEARVRRKCDFWVFAWVVVMFFALDIDRFNIGAATADNLLKDLKLTQGDYNLGNTLSKLGFLIAELPSQMIGKKIGVDLWLPMQLVVFAVLSVGQFAMKNRATFLALRFLIAFFQGGFIPDVILYLSYWYPNHELPIRIAIFFTTKMFLIEGLLTLVIGIASFFMLAPSPSQTKARWRPNGFLTEREAQIAVMRVIRDEPQKATMHNRQALTPGLLWRSAKDFDLWPMYLVGLTYGLPGVPVSAYFQLSMRGLGFSTVMSNLLSVPYTVLGIIMLLVIVALSELINVRTWVAVLQNVWYLPIFIALRTLPDPIAPWSYWVLASLALAAPYAHGLQVSWASRNSGSVRTRTFSAAAYNISNQLSNIIGSNLYQASDAPRYFRGNTIILAIVCFNVFIAYPAVYLYYGARNAYKEKRWSAMTVEEQKHYLATTEDEGTRRLDFRFIR</sequence>
<evidence type="ECO:0000313" key="8">
    <source>
        <dbReference type="EMBL" id="GJN89905.1"/>
    </source>
</evidence>
<evidence type="ECO:0000256" key="7">
    <source>
        <dbReference type="SAM" id="Phobius"/>
    </source>
</evidence>
<gene>
    <name evidence="8" type="ORF">Rhopal_002894-T1</name>
</gene>
<dbReference type="InterPro" id="IPR036259">
    <property type="entry name" value="MFS_trans_sf"/>
</dbReference>
<feature type="transmembrane region" description="Helical" evidence="7">
    <location>
        <begin position="377"/>
        <end position="400"/>
    </location>
</feature>
<dbReference type="PANTHER" id="PTHR43791">
    <property type="entry name" value="PERMEASE-RELATED"/>
    <property type="match status" value="1"/>
</dbReference>
<dbReference type="Proteomes" id="UP001342314">
    <property type="component" value="Unassembled WGS sequence"/>
</dbReference>
<dbReference type="GO" id="GO:0016020">
    <property type="term" value="C:membrane"/>
    <property type="evidence" value="ECO:0007669"/>
    <property type="project" value="UniProtKB-SubCell"/>
</dbReference>
<dbReference type="PANTHER" id="PTHR43791:SF65">
    <property type="entry name" value="MAJOR FACILITATOR SUPERFAMILY (MFS) PROFILE DOMAIN-CONTAINING PROTEIN-RELATED"/>
    <property type="match status" value="1"/>
</dbReference>
<organism evidence="8 9">
    <name type="scientific">Rhodotorula paludigena</name>
    <dbReference type="NCBI Taxonomy" id="86838"/>
    <lineage>
        <taxon>Eukaryota</taxon>
        <taxon>Fungi</taxon>
        <taxon>Dikarya</taxon>
        <taxon>Basidiomycota</taxon>
        <taxon>Pucciniomycotina</taxon>
        <taxon>Microbotryomycetes</taxon>
        <taxon>Sporidiobolales</taxon>
        <taxon>Sporidiobolaceae</taxon>
        <taxon>Rhodotorula</taxon>
    </lineage>
</organism>
<keyword evidence="4 7" id="KW-1133">Transmembrane helix</keyword>
<feature type="transmembrane region" description="Helical" evidence="7">
    <location>
        <begin position="406"/>
        <end position="425"/>
    </location>
</feature>
<keyword evidence="5 7" id="KW-0472">Membrane</keyword>
<dbReference type="AlphaFoldDB" id="A0AAV5GJ83"/>
<name>A0AAV5GJ83_9BASI</name>
<dbReference type="SUPFAM" id="SSF103473">
    <property type="entry name" value="MFS general substrate transporter"/>
    <property type="match status" value="1"/>
</dbReference>
<feature type="compositionally biased region" description="Basic and acidic residues" evidence="6">
    <location>
        <begin position="28"/>
        <end position="40"/>
    </location>
</feature>
<protein>
    <recommendedName>
        <fullName evidence="10">Allantoate permease</fullName>
    </recommendedName>
</protein>
<keyword evidence="2" id="KW-0813">Transport</keyword>
<comment type="subcellular location">
    <subcellularLocation>
        <location evidence="1">Membrane</location>
        <topology evidence="1">Multi-pass membrane protein</topology>
    </subcellularLocation>
</comment>
<evidence type="ECO:0000256" key="2">
    <source>
        <dbReference type="ARBA" id="ARBA00022448"/>
    </source>
</evidence>
<evidence type="ECO:0008006" key="10">
    <source>
        <dbReference type="Google" id="ProtNLM"/>
    </source>
</evidence>
<feature type="transmembrane region" description="Helical" evidence="7">
    <location>
        <begin position="198"/>
        <end position="217"/>
    </location>
</feature>
<keyword evidence="3 7" id="KW-0812">Transmembrane</keyword>
<comment type="caution">
    <text evidence="8">The sequence shown here is derived from an EMBL/GenBank/DDBJ whole genome shotgun (WGS) entry which is preliminary data.</text>
</comment>
<reference evidence="8 9" key="1">
    <citation type="submission" date="2021-12" db="EMBL/GenBank/DDBJ databases">
        <title>High titer production of polyol ester of fatty acids by Rhodotorula paludigena BS15 towards product separation-free biomass refinery.</title>
        <authorList>
            <person name="Mano J."/>
            <person name="Ono H."/>
            <person name="Tanaka T."/>
            <person name="Naito K."/>
            <person name="Sushida H."/>
            <person name="Ike M."/>
            <person name="Tokuyasu K."/>
            <person name="Kitaoka M."/>
        </authorList>
    </citation>
    <scope>NUCLEOTIDE SEQUENCE [LARGE SCALE GENOMIC DNA]</scope>
    <source>
        <strain evidence="8 9">BS15</strain>
    </source>
</reference>
<feature type="transmembrane region" description="Helical" evidence="7">
    <location>
        <begin position="130"/>
        <end position="150"/>
    </location>
</feature>
<evidence type="ECO:0000256" key="3">
    <source>
        <dbReference type="ARBA" id="ARBA00022692"/>
    </source>
</evidence>
<accession>A0AAV5GJ83</accession>
<feature type="transmembrane region" description="Helical" evidence="7">
    <location>
        <begin position="345"/>
        <end position="365"/>
    </location>
</feature>
<evidence type="ECO:0000313" key="9">
    <source>
        <dbReference type="Proteomes" id="UP001342314"/>
    </source>
</evidence>
<keyword evidence="9" id="KW-1185">Reference proteome</keyword>
<dbReference type="Gene3D" id="1.20.1250.20">
    <property type="entry name" value="MFS general substrate transporter like domains"/>
    <property type="match status" value="1"/>
</dbReference>
<dbReference type="InterPro" id="IPR011701">
    <property type="entry name" value="MFS"/>
</dbReference>
<feature type="transmembrane region" description="Helical" evidence="7">
    <location>
        <begin position="223"/>
        <end position="245"/>
    </location>
</feature>
<dbReference type="GO" id="GO:0022857">
    <property type="term" value="F:transmembrane transporter activity"/>
    <property type="evidence" value="ECO:0007669"/>
    <property type="project" value="InterPro"/>
</dbReference>